<feature type="transmembrane region" description="Helical" evidence="1">
    <location>
        <begin position="7"/>
        <end position="26"/>
    </location>
</feature>
<dbReference type="EMBL" id="HACA01014245">
    <property type="protein sequence ID" value="CDW31606.1"/>
    <property type="molecule type" value="Transcribed_RNA"/>
</dbReference>
<accession>A0A0K2U1S3</accession>
<evidence type="ECO:0000256" key="1">
    <source>
        <dbReference type="SAM" id="Phobius"/>
    </source>
</evidence>
<name>A0A0K2U1S3_LEPSM</name>
<keyword evidence="1" id="KW-0812">Transmembrane</keyword>
<dbReference type="AlphaFoldDB" id="A0A0K2U1S3"/>
<sequence length="42" mass="5337">MKRNRVVESLLHIMFIKNIILIYIWYSYNEMKFRSLINFVYH</sequence>
<reference evidence="2" key="1">
    <citation type="submission" date="2014-05" db="EMBL/GenBank/DDBJ databases">
        <authorList>
            <person name="Chronopoulou M."/>
        </authorList>
    </citation>
    <scope>NUCLEOTIDE SEQUENCE</scope>
    <source>
        <tissue evidence="2">Whole organism</tissue>
    </source>
</reference>
<keyword evidence="1" id="KW-1133">Transmembrane helix</keyword>
<organism evidence="2">
    <name type="scientific">Lepeophtheirus salmonis</name>
    <name type="common">Salmon louse</name>
    <name type="synonym">Caligus salmonis</name>
    <dbReference type="NCBI Taxonomy" id="72036"/>
    <lineage>
        <taxon>Eukaryota</taxon>
        <taxon>Metazoa</taxon>
        <taxon>Ecdysozoa</taxon>
        <taxon>Arthropoda</taxon>
        <taxon>Crustacea</taxon>
        <taxon>Multicrustacea</taxon>
        <taxon>Hexanauplia</taxon>
        <taxon>Copepoda</taxon>
        <taxon>Siphonostomatoida</taxon>
        <taxon>Caligidae</taxon>
        <taxon>Lepeophtheirus</taxon>
    </lineage>
</organism>
<keyword evidence="1" id="KW-0472">Membrane</keyword>
<protein>
    <submittedName>
        <fullName evidence="2">Uncharacterized protein</fullName>
    </submittedName>
</protein>
<evidence type="ECO:0000313" key="2">
    <source>
        <dbReference type="EMBL" id="CDW31606.1"/>
    </source>
</evidence>
<proteinExistence type="predicted"/>